<dbReference type="Gene3D" id="3.20.20.140">
    <property type="entry name" value="Metal-dependent hydrolases"/>
    <property type="match status" value="1"/>
</dbReference>
<organism evidence="2 3">
    <name type="scientific">Candidatus Kuenenbacteria bacterium CG22_combo_CG10-13_8_21_14_all_39_9</name>
    <dbReference type="NCBI Taxonomy" id="1974621"/>
    <lineage>
        <taxon>Bacteria</taxon>
        <taxon>Candidatus Kueneniibacteriota</taxon>
    </lineage>
</organism>
<evidence type="ECO:0000259" key="1">
    <source>
        <dbReference type="SMART" id="SM00481"/>
    </source>
</evidence>
<dbReference type="AlphaFoldDB" id="A0A2H0D0Y1"/>
<dbReference type="Proteomes" id="UP000230159">
    <property type="component" value="Unassembled WGS sequence"/>
</dbReference>
<dbReference type="EMBL" id="PCTN01000202">
    <property type="protein sequence ID" value="PIP75270.1"/>
    <property type="molecule type" value="Genomic_DNA"/>
</dbReference>
<evidence type="ECO:0000313" key="2">
    <source>
        <dbReference type="EMBL" id="PIP75270.1"/>
    </source>
</evidence>
<evidence type="ECO:0000313" key="3">
    <source>
        <dbReference type="Proteomes" id="UP000230159"/>
    </source>
</evidence>
<dbReference type="PANTHER" id="PTHR42924:SF3">
    <property type="entry name" value="POLYMERASE_HISTIDINOL PHOSPHATASE N-TERMINAL DOMAIN-CONTAINING PROTEIN"/>
    <property type="match status" value="1"/>
</dbReference>
<reference evidence="2 3" key="1">
    <citation type="submission" date="2017-09" db="EMBL/GenBank/DDBJ databases">
        <title>Depth-based differentiation of microbial function through sediment-hosted aquifers and enrichment of novel symbionts in the deep terrestrial subsurface.</title>
        <authorList>
            <person name="Probst A.J."/>
            <person name="Ladd B."/>
            <person name="Jarett J.K."/>
            <person name="Geller-Mcgrath D.E."/>
            <person name="Sieber C.M."/>
            <person name="Emerson J.B."/>
            <person name="Anantharaman K."/>
            <person name="Thomas B.C."/>
            <person name="Malmstrom R."/>
            <person name="Stieglmeier M."/>
            <person name="Klingl A."/>
            <person name="Woyke T."/>
            <person name="Ryan C.M."/>
            <person name="Banfield J.F."/>
        </authorList>
    </citation>
    <scope>NUCLEOTIDE SEQUENCE [LARGE SCALE GENOMIC DNA]</scope>
    <source>
        <strain evidence="2">CG22_combo_CG10-13_8_21_14_all_39_9</strain>
    </source>
</reference>
<name>A0A2H0D0Y1_9BACT</name>
<feature type="domain" description="Polymerase/histidinol phosphatase N-terminal" evidence="1">
    <location>
        <begin position="3"/>
        <end position="68"/>
    </location>
</feature>
<protein>
    <recommendedName>
        <fullName evidence="1">Polymerase/histidinol phosphatase N-terminal domain-containing protein</fullName>
    </recommendedName>
</protein>
<dbReference type="PANTHER" id="PTHR42924">
    <property type="entry name" value="EXONUCLEASE"/>
    <property type="match status" value="1"/>
</dbReference>
<dbReference type="InterPro" id="IPR016195">
    <property type="entry name" value="Pol/histidinol_Pase-like"/>
</dbReference>
<dbReference type="InterPro" id="IPR004013">
    <property type="entry name" value="PHP_dom"/>
</dbReference>
<dbReference type="Pfam" id="PF02811">
    <property type="entry name" value="PHP"/>
    <property type="match status" value="1"/>
</dbReference>
<dbReference type="InterPro" id="IPR003141">
    <property type="entry name" value="Pol/His_phosphatase_N"/>
</dbReference>
<dbReference type="GO" id="GO:0004534">
    <property type="term" value="F:5'-3' RNA exonuclease activity"/>
    <property type="evidence" value="ECO:0007669"/>
    <property type="project" value="TreeGrafter"/>
</dbReference>
<dbReference type="CDD" id="cd07438">
    <property type="entry name" value="PHP_HisPPase_AMP"/>
    <property type="match status" value="1"/>
</dbReference>
<sequence>MYVDLHCHTTASDGKLTPTQLIQKAKRLDFSWLAKVDHDSAYLTDEFLLAGKKYKINAIAGIEISSRYKNKSIHVIGLGINHASQAIIAYAKSKTIARKIRGLKMVKKLEKNGWHIKKSELKRQLVARPHVALAVINHPKNKKKLLAEFGQMPNFSTFITAYIAPGKPGFVPKTFYISPAAAIKLIHSAGGLAIIGHPCSKTKEFSYSQAHLKELITKFKFDGLEVYSHDHNQAEIKYLKKLALKYNLLMSAGSDYHGYDKITPLGICNNGRYATQKMCQEIISRLT</sequence>
<proteinExistence type="predicted"/>
<comment type="caution">
    <text evidence="2">The sequence shown here is derived from an EMBL/GenBank/DDBJ whole genome shotgun (WGS) entry which is preliminary data.</text>
</comment>
<gene>
    <name evidence="2" type="ORF">COW86_04700</name>
</gene>
<dbReference type="SMART" id="SM00481">
    <property type="entry name" value="POLIIIAc"/>
    <property type="match status" value="1"/>
</dbReference>
<dbReference type="InterPro" id="IPR052018">
    <property type="entry name" value="PHP_domain"/>
</dbReference>
<accession>A0A2H0D0Y1</accession>
<dbReference type="SUPFAM" id="SSF89550">
    <property type="entry name" value="PHP domain-like"/>
    <property type="match status" value="1"/>
</dbReference>
<dbReference type="Gene3D" id="1.10.150.650">
    <property type="match status" value="1"/>
</dbReference>
<dbReference type="GO" id="GO:0035312">
    <property type="term" value="F:5'-3' DNA exonuclease activity"/>
    <property type="evidence" value="ECO:0007669"/>
    <property type="project" value="TreeGrafter"/>
</dbReference>